<dbReference type="EMBL" id="JBEPLU010000001">
    <property type="protein sequence ID" value="MET3526058.1"/>
    <property type="molecule type" value="Genomic_DNA"/>
</dbReference>
<keyword evidence="7 8" id="KW-0998">Cell outer membrane</keyword>
<keyword evidence="5 9" id="KW-0798">TonB box</keyword>
<proteinExistence type="inferred from homology"/>
<evidence type="ECO:0000256" key="2">
    <source>
        <dbReference type="ARBA" id="ARBA00022448"/>
    </source>
</evidence>
<evidence type="ECO:0000259" key="11">
    <source>
        <dbReference type="Pfam" id="PF00593"/>
    </source>
</evidence>
<feature type="domain" description="TonB-dependent receptor plug" evidence="12">
    <location>
        <begin position="35"/>
        <end position="145"/>
    </location>
</feature>
<dbReference type="PROSITE" id="PS52016">
    <property type="entry name" value="TONB_DEPENDENT_REC_3"/>
    <property type="match status" value="1"/>
</dbReference>
<evidence type="ECO:0000313" key="13">
    <source>
        <dbReference type="EMBL" id="MET3526058.1"/>
    </source>
</evidence>
<dbReference type="SUPFAM" id="SSF56935">
    <property type="entry name" value="Porins"/>
    <property type="match status" value="1"/>
</dbReference>
<dbReference type="Gene3D" id="2.170.130.10">
    <property type="entry name" value="TonB-dependent receptor, plug domain"/>
    <property type="match status" value="1"/>
</dbReference>
<dbReference type="RefSeq" id="WP_331932503.1">
    <property type="nucleotide sequence ID" value="NZ_JBEPLU010000001.1"/>
</dbReference>
<evidence type="ECO:0000256" key="3">
    <source>
        <dbReference type="ARBA" id="ARBA00022452"/>
    </source>
</evidence>
<evidence type="ECO:0000256" key="1">
    <source>
        <dbReference type="ARBA" id="ARBA00004571"/>
    </source>
</evidence>
<feature type="domain" description="TonB-dependent receptor-like beta-barrel" evidence="11">
    <location>
        <begin position="407"/>
        <end position="948"/>
    </location>
</feature>
<keyword evidence="6 8" id="KW-0472">Membrane</keyword>
<dbReference type="Proteomes" id="UP001549110">
    <property type="component" value="Unassembled WGS sequence"/>
</dbReference>
<feature type="region of interest" description="Disordered" evidence="10">
    <location>
        <begin position="72"/>
        <end position="91"/>
    </location>
</feature>
<dbReference type="PANTHER" id="PTHR47234">
    <property type="match status" value="1"/>
</dbReference>
<evidence type="ECO:0000313" key="14">
    <source>
        <dbReference type="Proteomes" id="UP001549110"/>
    </source>
</evidence>
<reference evidence="13 14" key="1">
    <citation type="submission" date="2024-06" db="EMBL/GenBank/DDBJ databases">
        <title>Genomic Encyclopedia of Type Strains, Phase IV (KMG-IV): sequencing the most valuable type-strain genomes for metagenomic binning, comparative biology and taxonomic classification.</title>
        <authorList>
            <person name="Goeker M."/>
        </authorList>
    </citation>
    <scope>NUCLEOTIDE SEQUENCE [LARGE SCALE GENOMIC DNA]</scope>
    <source>
        <strain evidence="13 14">DSM 17809</strain>
    </source>
</reference>
<name>A0ABV2EG92_9CAUL</name>
<evidence type="ECO:0000256" key="6">
    <source>
        <dbReference type="ARBA" id="ARBA00023136"/>
    </source>
</evidence>
<accession>A0ABV2EG92</accession>
<dbReference type="Pfam" id="PF07715">
    <property type="entry name" value="Plug"/>
    <property type="match status" value="1"/>
</dbReference>
<feature type="compositionally biased region" description="Polar residues" evidence="10">
    <location>
        <begin position="72"/>
        <end position="82"/>
    </location>
</feature>
<organism evidence="13 14">
    <name type="scientific">Phenylobacterium koreense</name>
    <dbReference type="NCBI Taxonomy" id="266125"/>
    <lineage>
        <taxon>Bacteria</taxon>
        <taxon>Pseudomonadati</taxon>
        <taxon>Pseudomonadota</taxon>
        <taxon>Alphaproteobacteria</taxon>
        <taxon>Caulobacterales</taxon>
        <taxon>Caulobacteraceae</taxon>
        <taxon>Phenylobacterium</taxon>
    </lineage>
</organism>
<evidence type="ECO:0000256" key="9">
    <source>
        <dbReference type="RuleBase" id="RU003357"/>
    </source>
</evidence>
<dbReference type="InterPro" id="IPR000531">
    <property type="entry name" value="Beta-barrel_TonB"/>
</dbReference>
<sequence>MLALVAATSASAQNQRASTVEEVVVTGSFIRGTPEDAALPVDVISSEELQKQGSPTMVEMIKSLTASSGVLGESNQFTSGRGQASEGAGSVNLRGLGPTRTLVLLNGHRLAADDTNALPMSAIGRVEVLKDGAASTYGSDAIGGVVNFITRKNFTGVEVSADYRAIDGSDGDYSASITAGKAWDRFDVLVSAGYQFRADLPIVERDWAMREFHENPEATWSTGSSPMSFIPVGATFTPVGARRADVGCAVLGGVVTADGLCRSQPLVWDNIVDKTRSAQIYGEFNADLTDTLRFHAEAMYAYTETPSVNTTPSYTTSRPISQTVLPAGFTNVSTWATPAPDQPPGSNFFYVPITNPGFAAYCAANPTQCPAPTAGAVIQLAQWRPFLTGGNPLFGNKESILYRERRNLRLSASLQGETPKLGFLGEAGWDLNTTYGRYESERYGYDAVTGRLQLALRGLGGPACPWQNPANAGNAAAGCFYLNPFSNSISGHPILGLQNPGFNPALENTNKDLLAWFFTRADEQFTVQEVIETNLVFNGQSDLTLPGGQVGWAVGFQWLRTMYNTDPDPLSSNVETPCPDTPITGSTTCFPTPTSPFVFLGNLNPQDLSRDSYAGFVELNAPITDNLNLVLAARYEDFGDQGGTTFNPKASVRWQALGWLAFRGSVGTTFRAPPLTSLAPDTGVTLQNVLGTFRPVEVTGNPELEPETAFTYSVGAILDIGNFRATIDYWDFKLEKLLTTEPLQAVLNVAFPTGTGVCDLSDPFIAQHFTFSGPCSAANVASVKLSQINGPDTTTSGIDVLATLDLPDVMGGNLQLGSSLSYILDYTVNELVISGVTFAPETDAVGFANFGNSLAYPLPEWKAEAYAEFTRDRHNLRWTVRYIDGYIDQRTAQFTSTAANTQVSPTPTVPANAVTYSGRKIEAYIQHDLAYRVELPWDTTATFTVQNVFDRDPSFARTELNYDALTSNPLGRTFKLGVRKRF</sequence>
<comment type="caution">
    <text evidence="13">The sequence shown here is derived from an EMBL/GenBank/DDBJ whole genome shotgun (WGS) entry which is preliminary data.</text>
</comment>
<keyword evidence="3 8" id="KW-1134">Transmembrane beta strand</keyword>
<keyword evidence="4 8" id="KW-0812">Transmembrane</keyword>
<comment type="similarity">
    <text evidence="8 9">Belongs to the TonB-dependent receptor family.</text>
</comment>
<comment type="subcellular location">
    <subcellularLocation>
        <location evidence="1 8">Cell outer membrane</location>
        <topology evidence="1 8">Multi-pass membrane protein</topology>
    </subcellularLocation>
</comment>
<evidence type="ECO:0000256" key="8">
    <source>
        <dbReference type="PROSITE-ProRule" id="PRU01360"/>
    </source>
</evidence>
<dbReference type="Gene3D" id="2.40.170.20">
    <property type="entry name" value="TonB-dependent receptor, beta-barrel domain"/>
    <property type="match status" value="1"/>
</dbReference>
<dbReference type="PANTHER" id="PTHR47234:SF2">
    <property type="entry name" value="TONB-DEPENDENT RECEPTOR"/>
    <property type="match status" value="1"/>
</dbReference>
<dbReference type="InterPro" id="IPR037066">
    <property type="entry name" value="Plug_dom_sf"/>
</dbReference>
<evidence type="ECO:0000259" key="12">
    <source>
        <dbReference type="Pfam" id="PF07715"/>
    </source>
</evidence>
<evidence type="ECO:0000256" key="5">
    <source>
        <dbReference type="ARBA" id="ARBA00023077"/>
    </source>
</evidence>
<protein>
    <submittedName>
        <fullName evidence="13">Iron complex outermembrane receptor protein</fullName>
    </submittedName>
</protein>
<evidence type="ECO:0000256" key="10">
    <source>
        <dbReference type="SAM" id="MobiDB-lite"/>
    </source>
</evidence>
<keyword evidence="13" id="KW-0675">Receptor</keyword>
<dbReference type="InterPro" id="IPR036942">
    <property type="entry name" value="Beta-barrel_TonB_sf"/>
</dbReference>
<dbReference type="InterPro" id="IPR012910">
    <property type="entry name" value="Plug_dom"/>
</dbReference>
<keyword evidence="2 8" id="KW-0813">Transport</keyword>
<dbReference type="Pfam" id="PF00593">
    <property type="entry name" value="TonB_dep_Rec_b-barrel"/>
    <property type="match status" value="1"/>
</dbReference>
<dbReference type="InterPro" id="IPR039426">
    <property type="entry name" value="TonB-dep_rcpt-like"/>
</dbReference>
<evidence type="ECO:0000256" key="4">
    <source>
        <dbReference type="ARBA" id="ARBA00022692"/>
    </source>
</evidence>
<gene>
    <name evidence="13" type="ORF">ABID41_001153</name>
</gene>
<evidence type="ECO:0000256" key="7">
    <source>
        <dbReference type="ARBA" id="ARBA00023237"/>
    </source>
</evidence>
<keyword evidence="14" id="KW-1185">Reference proteome</keyword>